<comment type="similarity">
    <text evidence="3">Belongs to the peptidase M28 family.</text>
</comment>
<dbReference type="Proteomes" id="UP000694701">
    <property type="component" value="Unplaced"/>
</dbReference>
<dbReference type="GO" id="GO:0005789">
    <property type="term" value="C:endoplasmic reticulum membrane"/>
    <property type="evidence" value="ECO:0007669"/>
    <property type="project" value="UniProtKB-SubCell"/>
</dbReference>
<dbReference type="FunFam" id="3.40.630.10:FF:000008">
    <property type="entry name" value="Endoplasmic reticulum metallopeptidase 1"/>
    <property type="match status" value="1"/>
</dbReference>
<evidence type="ECO:0000256" key="4">
    <source>
        <dbReference type="ARBA" id="ARBA00022670"/>
    </source>
</evidence>
<dbReference type="CDD" id="cd03875">
    <property type="entry name" value="M28_Fxna_like"/>
    <property type="match status" value="1"/>
</dbReference>
<keyword evidence="7" id="KW-0378">Hydrolase</keyword>
<keyword evidence="9" id="KW-0862">Zinc</keyword>
<dbReference type="Pfam" id="PF22248">
    <property type="entry name" value="ERMP1_C"/>
    <property type="match status" value="1"/>
</dbReference>
<feature type="domain" description="Peptidase M28" evidence="16">
    <location>
        <begin position="81"/>
        <end position="268"/>
    </location>
</feature>
<keyword evidence="5 15" id="KW-0812">Transmembrane</keyword>
<evidence type="ECO:0000256" key="15">
    <source>
        <dbReference type="SAM" id="Phobius"/>
    </source>
</evidence>
<evidence type="ECO:0000313" key="19">
    <source>
        <dbReference type="Ensembl" id="ENSCCRP00020103149.1"/>
    </source>
</evidence>
<keyword evidence="6" id="KW-0479">Metal-binding</keyword>
<evidence type="ECO:0000256" key="9">
    <source>
        <dbReference type="ARBA" id="ARBA00022833"/>
    </source>
</evidence>
<evidence type="ECO:0000256" key="11">
    <source>
        <dbReference type="ARBA" id="ARBA00023049"/>
    </source>
</evidence>
<dbReference type="Pfam" id="PF22249">
    <property type="entry name" value="ERMP1-TM"/>
    <property type="match status" value="1"/>
</dbReference>
<dbReference type="InterPro" id="IPR045175">
    <property type="entry name" value="M28_fam"/>
</dbReference>
<feature type="transmembrane region" description="Helical" evidence="15">
    <location>
        <begin position="403"/>
        <end position="425"/>
    </location>
</feature>
<dbReference type="Pfam" id="PF04389">
    <property type="entry name" value="Peptidase_M28"/>
    <property type="match status" value="1"/>
</dbReference>
<evidence type="ECO:0000256" key="8">
    <source>
        <dbReference type="ARBA" id="ARBA00022824"/>
    </source>
</evidence>
<dbReference type="InterPro" id="IPR053973">
    <property type="entry name" value="ERMP1-like_C"/>
</dbReference>
<dbReference type="InterPro" id="IPR048024">
    <property type="entry name" value="Fxna-like_M28_dom"/>
</dbReference>
<dbReference type="GO" id="GO:0046872">
    <property type="term" value="F:metal ion binding"/>
    <property type="evidence" value="ECO:0007669"/>
    <property type="project" value="UniProtKB-KW"/>
</dbReference>
<dbReference type="GO" id="GO:0008235">
    <property type="term" value="F:metalloexopeptidase activity"/>
    <property type="evidence" value="ECO:0007669"/>
    <property type="project" value="InterPro"/>
</dbReference>
<evidence type="ECO:0000259" key="17">
    <source>
        <dbReference type="Pfam" id="PF22248"/>
    </source>
</evidence>
<organism evidence="19 20">
    <name type="scientific">Cyprinus carpio</name>
    <name type="common">Common carp</name>
    <dbReference type="NCBI Taxonomy" id="7962"/>
    <lineage>
        <taxon>Eukaryota</taxon>
        <taxon>Metazoa</taxon>
        <taxon>Chordata</taxon>
        <taxon>Craniata</taxon>
        <taxon>Vertebrata</taxon>
        <taxon>Euteleostomi</taxon>
        <taxon>Actinopterygii</taxon>
        <taxon>Neopterygii</taxon>
        <taxon>Teleostei</taxon>
        <taxon>Ostariophysi</taxon>
        <taxon>Cypriniformes</taxon>
        <taxon>Cyprinidae</taxon>
        <taxon>Cyprininae</taxon>
        <taxon>Cyprinus</taxon>
    </lineage>
</organism>
<evidence type="ECO:0000313" key="20">
    <source>
        <dbReference type="Proteomes" id="UP000694701"/>
    </source>
</evidence>
<dbReference type="PANTHER" id="PTHR12147">
    <property type="entry name" value="METALLOPEPTIDASE M28 FAMILY MEMBER"/>
    <property type="match status" value="1"/>
</dbReference>
<evidence type="ECO:0000256" key="6">
    <source>
        <dbReference type="ARBA" id="ARBA00022723"/>
    </source>
</evidence>
<evidence type="ECO:0000259" key="16">
    <source>
        <dbReference type="Pfam" id="PF04389"/>
    </source>
</evidence>
<dbReference type="AlphaFoldDB" id="A0A8C2Q3L3"/>
<sequence length="720" mass="80746">MCKTVMLCIRKHLEQITSVGPRTVGSPENEITTVNYLLDQIEQIRSESKTGPHFITVDIQRPTGCFSLGGFTISCYDHVTNIAVKLQPKTSAQHFMLANCHFDSVPNSPGASDDAVSCSVMLEVLHSLVNLSMPLKHGVIFLFNGAEETKLQASHGFITQHPWAQQVRAFVNLEAAGVGGKELVFQTGPENPWLVQAYARAAVHPFASVVGQEIFQSGLIPSDTDFRIFRDFGNIPGIDLAFIENGFLYHTKYDTPERIHTNSIQRAAGRYICELVCAVCVLILSWVITLLTVLFVALLVKLMGRSMFWYSYFYAAICLYGSAAIGIIVLIHTLAKTRCRVRRVDLAELFFDVSLLLWCCVLLFLTSRGWCSAYLPMMMVVFPLISKLLLSRHFRARGATLQYSVLYLMGLAIPYIHIMFLIRVIFEVFTPILGRSTSETPPDFIMALLVALATVILSSYFIHFIYLSRSTKWILAVLGSVFTLMFVLVGCGLFFPYSADPSSPRPKRVSVQHITRRFHSLNGSLQSSDSGFCINNQDYTGMQHITPYIPQINDSICTLCQEQLPYYGFPRKSWYLPAPEVSPKAPLEFQLLSRQETEGGTIKMTFEVKGPSHMSLYLHPHAGVSLSSWSFGGGTPGFNLSGKYFVFYSHGLDAAAWNFWFEIQVGLNASPDEGWISLAISAHYFSGSDGRSEQLESLLKRFPAWVFPASWISTYHMYRY</sequence>
<dbReference type="Ensembl" id="ENSCCRT00020112694.1">
    <property type="protein sequence ID" value="ENSCCRP00020103149.1"/>
    <property type="gene ID" value="ENSCCRG00020047019.1"/>
</dbReference>
<evidence type="ECO:0000256" key="10">
    <source>
        <dbReference type="ARBA" id="ARBA00022989"/>
    </source>
</evidence>
<feature type="domain" description="Endoplasmic reticulum metallopeptidase 1/1-A TM" evidence="18">
    <location>
        <begin position="271"/>
        <end position="489"/>
    </location>
</feature>
<evidence type="ECO:0000256" key="1">
    <source>
        <dbReference type="ARBA" id="ARBA00001947"/>
    </source>
</evidence>
<dbReference type="Gene3D" id="3.40.630.10">
    <property type="entry name" value="Zn peptidases"/>
    <property type="match status" value="1"/>
</dbReference>
<feature type="transmembrane region" description="Helical" evidence="15">
    <location>
        <begin position="445"/>
        <end position="466"/>
    </location>
</feature>
<keyword evidence="13" id="KW-0325">Glycoprotein</keyword>
<keyword evidence="12 15" id="KW-0472">Membrane</keyword>
<keyword evidence="11" id="KW-0482">Metalloprotease</keyword>
<keyword evidence="4" id="KW-0645">Protease</keyword>
<evidence type="ECO:0000256" key="5">
    <source>
        <dbReference type="ARBA" id="ARBA00022692"/>
    </source>
</evidence>
<keyword evidence="10 15" id="KW-1133">Transmembrane helix</keyword>
<comment type="subcellular location">
    <subcellularLocation>
        <location evidence="2">Endoplasmic reticulum membrane</location>
        <topology evidence="2">Multi-pass membrane protein</topology>
    </subcellularLocation>
</comment>
<comment type="cofactor">
    <cofactor evidence="1">
        <name>Zn(2+)</name>
        <dbReference type="ChEBI" id="CHEBI:29105"/>
    </cofactor>
</comment>
<feature type="transmembrane region" description="Helical" evidence="15">
    <location>
        <begin position="473"/>
        <end position="497"/>
    </location>
</feature>
<evidence type="ECO:0000256" key="13">
    <source>
        <dbReference type="ARBA" id="ARBA00023180"/>
    </source>
</evidence>
<feature type="domain" description="Endoplasmic reticulum metallopeptidase 1-like C-terminal" evidence="17">
    <location>
        <begin position="504"/>
        <end position="718"/>
    </location>
</feature>
<evidence type="ECO:0000256" key="14">
    <source>
        <dbReference type="ARBA" id="ARBA00070956"/>
    </source>
</evidence>
<evidence type="ECO:0000256" key="12">
    <source>
        <dbReference type="ARBA" id="ARBA00023136"/>
    </source>
</evidence>
<dbReference type="SUPFAM" id="SSF53187">
    <property type="entry name" value="Zn-dependent exopeptidases"/>
    <property type="match status" value="1"/>
</dbReference>
<evidence type="ECO:0000256" key="2">
    <source>
        <dbReference type="ARBA" id="ARBA00004477"/>
    </source>
</evidence>
<dbReference type="PANTHER" id="PTHR12147:SF22">
    <property type="entry name" value="ENDOPLASMIC RETICULUM METALLOPEPTIDASE 1"/>
    <property type="match status" value="1"/>
</dbReference>
<proteinExistence type="inferred from homology"/>
<evidence type="ECO:0000256" key="3">
    <source>
        <dbReference type="ARBA" id="ARBA00010918"/>
    </source>
</evidence>
<feature type="transmembrane region" description="Helical" evidence="15">
    <location>
        <begin position="312"/>
        <end position="334"/>
    </location>
</feature>
<protein>
    <recommendedName>
        <fullName evidence="14">Endoplasmic reticulum metallopeptidase 1</fullName>
    </recommendedName>
</protein>
<evidence type="ECO:0000256" key="7">
    <source>
        <dbReference type="ARBA" id="ARBA00022801"/>
    </source>
</evidence>
<accession>A0A8C2Q3L3</accession>
<evidence type="ECO:0000259" key="18">
    <source>
        <dbReference type="Pfam" id="PF22249"/>
    </source>
</evidence>
<feature type="transmembrane region" description="Helical" evidence="15">
    <location>
        <begin position="275"/>
        <end position="300"/>
    </location>
</feature>
<reference evidence="19" key="1">
    <citation type="submission" date="2025-08" db="UniProtKB">
        <authorList>
            <consortium name="Ensembl"/>
        </authorList>
    </citation>
    <scope>IDENTIFICATION</scope>
</reference>
<name>A0A8C2Q3L3_CYPCA</name>
<dbReference type="InterPro" id="IPR007484">
    <property type="entry name" value="Peptidase_M28"/>
</dbReference>
<feature type="transmembrane region" description="Helical" evidence="15">
    <location>
        <begin position="346"/>
        <end position="367"/>
    </location>
</feature>
<feature type="transmembrane region" description="Helical" evidence="15">
    <location>
        <begin position="373"/>
        <end position="391"/>
    </location>
</feature>
<dbReference type="GO" id="GO:0006508">
    <property type="term" value="P:proteolysis"/>
    <property type="evidence" value="ECO:0007669"/>
    <property type="project" value="UniProtKB-KW"/>
</dbReference>
<keyword evidence="8" id="KW-0256">Endoplasmic reticulum</keyword>
<dbReference type="InterPro" id="IPR053974">
    <property type="entry name" value="ERMP1_1-A_TM"/>
</dbReference>